<organism evidence="8 9">
    <name type="scientific">Neoroseomonas marina</name>
    <dbReference type="NCBI Taxonomy" id="1232220"/>
    <lineage>
        <taxon>Bacteria</taxon>
        <taxon>Pseudomonadati</taxon>
        <taxon>Pseudomonadota</taxon>
        <taxon>Alphaproteobacteria</taxon>
        <taxon>Acetobacterales</taxon>
        <taxon>Acetobacteraceae</taxon>
        <taxon>Neoroseomonas</taxon>
    </lineage>
</organism>
<reference evidence="8 9" key="1">
    <citation type="submission" date="2020-03" db="EMBL/GenBank/DDBJ databases">
        <authorList>
            <person name="Sun Q."/>
        </authorList>
    </citation>
    <scope>NUCLEOTIDE SEQUENCE [LARGE SCALE GENOMIC DNA]</scope>
    <source>
        <strain evidence="8 9">JC162</strain>
    </source>
</reference>
<keyword evidence="3 6" id="KW-0808">Transferase</keyword>
<keyword evidence="5 6" id="KW-0067">ATP-binding</keyword>
<dbReference type="RefSeq" id="WP_170054146.1">
    <property type="nucleotide sequence ID" value="NZ_JABBKX010000003.1"/>
</dbReference>
<dbReference type="Proteomes" id="UP000548582">
    <property type="component" value="Unassembled WGS sequence"/>
</dbReference>
<dbReference type="Gene3D" id="1.20.1200.10">
    <property type="entry name" value="Cobalamin adenosyltransferase-like"/>
    <property type="match status" value="1"/>
</dbReference>
<name>A0A848ECZ6_9PROT</name>
<accession>A0A848ECZ6</accession>
<dbReference type="UniPathway" id="UPA00148">
    <property type="reaction ID" value="UER00233"/>
</dbReference>
<keyword evidence="9" id="KW-1185">Reference proteome</keyword>
<evidence type="ECO:0000256" key="1">
    <source>
        <dbReference type="ARBA" id="ARBA00007487"/>
    </source>
</evidence>
<dbReference type="InterPro" id="IPR016030">
    <property type="entry name" value="CblAdoTrfase-like"/>
</dbReference>
<protein>
    <recommendedName>
        <fullName evidence="6">Corrinoid adenosyltransferase</fullName>
        <ecNumber evidence="6">2.5.1.17</ecNumber>
    </recommendedName>
    <alternativeName>
        <fullName evidence="6">Cob(II)alamin adenosyltransferase</fullName>
    </alternativeName>
    <alternativeName>
        <fullName evidence="6">Cob(II)yrinic acid a,c-diamide adenosyltransferase</fullName>
    </alternativeName>
    <alternativeName>
        <fullName evidence="6">Cobinamide/cobalamin adenosyltransferase</fullName>
    </alternativeName>
</protein>
<dbReference type="SUPFAM" id="SSF89028">
    <property type="entry name" value="Cobalamin adenosyltransferase-like"/>
    <property type="match status" value="1"/>
</dbReference>
<evidence type="ECO:0000256" key="3">
    <source>
        <dbReference type="ARBA" id="ARBA00022679"/>
    </source>
</evidence>
<dbReference type="EMBL" id="JABBKX010000003">
    <property type="protein sequence ID" value="NMJ41916.1"/>
    <property type="molecule type" value="Genomic_DNA"/>
</dbReference>
<dbReference type="NCBIfam" id="TIGR00636">
    <property type="entry name" value="PduO_Nterm"/>
    <property type="match status" value="1"/>
</dbReference>
<evidence type="ECO:0000313" key="9">
    <source>
        <dbReference type="Proteomes" id="UP000548582"/>
    </source>
</evidence>
<comment type="catalytic activity">
    <reaction evidence="6">
        <text>2 cob(II)yrinate a,c diamide + reduced [electron-transfer flavoprotein] + 2 ATP = 2 adenosylcob(III)yrinate a,c-diamide + 2 triphosphate + oxidized [electron-transfer flavoprotein] + 3 H(+)</text>
        <dbReference type="Rhea" id="RHEA:11528"/>
        <dbReference type="Rhea" id="RHEA-COMP:10685"/>
        <dbReference type="Rhea" id="RHEA-COMP:10686"/>
        <dbReference type="ChEBI" id="CHEBI:15378"/>
        <dbReference type="ChEBI" id="CHEBI:18036"/>
        <dbReference type="ChEBI" id="CHEBI:30616"/>
        <dbReference type="ChEBI" id="CHEBI:57692"/>
        <dbReference type="ChEBI" id="CHEBI:58307"/>
        <dbReference type="ChEBI" id="CHEBI:58503"/>
        <dbReference type="ChEBI" id="CHEBI:58537"/>
        <dbReference type="EC" id="2.5.1.17"/>
    </reaction>
</comment>
<gene>
    <name evidence="8" type="ORF">GWK16_11745</name>
</gene>
<evidence type="ECO:0000256" key="2">
    <source>
        <dbReference type="ARBA" id="ARBA00011233"/>
    </source>
</evidence>
<comment type="caution">
    <text evidence="8">The sequence shown here is derived from an EMBL/GenBank/DDBJ whole genome shotgun (WGS) entry which is preliminary data.</text>
</comment>
<keyword evidence="4 6" id="KW-0547">Nucleotide-binding</keyword>
<dbReference type="AlphaFoldDB" id="A0A848ECZ6"/>
<evidence type="ECO:0000256" key="5">
    <source>
        <dbReference type="ARBA" id="ARBA00022840"/>
    </source>
</evidence>
<comment type="pathway">
    <text evidence="6">Cofactor biosynthesis; adenosylcobalamin biosynthesis; adenosylcobalamin from cob(II)yrinate a,c-diamide: step 2/7.</text>
</comment>
<evidence type="ECO:0000259" key="7">
    <source>
        <dbReference type="Pfam" id="PF01923"/>
    </source>
</evidence>
<dbReference type="EC" id="2.5.1.17" evidence="6"/>
<dbReference type="GO" id="GO:0009236">
    <property type="term" value="P:cobalamin biosynthetic process"/>
    <property type="evidence" value="ECO:0007669"/>
    <property type="project" value="UniProtKB-UniRule"/>
</dbReference>
<evidence type="ECO:0000313" key="8">
    <source>
        <dbReference type="EMBL" id="NMJ41916.1"/>
    </source>
</evidence>
<proteinExistence type="inferred from homology"/>
<feature type="domain" description="Cobalamin adenosyltransferase-like" evidence="7">
    <location>
        <begin position="7"/>
        <end position="168"/>
    </location>
</feature>
<dbReference type="FunFam" id="1.20.1200.10:FF:000001">
    <property type="entry name" value="Cob(I)yrinic acid a,c-diamide adenosyltransferase"/>
    <property type="match status" value="1"/>
</dbReference>
<comment type="catalytic activity">
    <reaction evidence="6">
        <text>2 cob(II)alamin + reduced [electron-transfer flavoprotein] + 2 ATP = 2 adenosylcob(III)alamin + 2 triphosphate + oxidized [electron-transfer flavoprotein] + 3 H(+)</text>
        <dbReference type="Rhea" id="RHEA:28671"/>
        <dbReference type="Rhea" id="RHEA-COMP:10685"/>
        <dbReference type="Rhea" id="RHEA-COMP:10686"/>
        <dbReference type="ChEBI" id="CHEBI:15378"/>
        <dbReference type="ChEBI" id="CHEBI:16304"/>
        <dbReference type="ChEBI" id="CHEBI:18036"/>
        <dbReference type="ChEBI" id="CHEBI:18408"/>
        <dbReference type="ChEBI" id="CHEBI:30616"/>
        <dbReference type="ChEBI" id="CHEBI:57692"/>
        <dbReference type="ChEBI" id="CHEBI:58307"/>
        <dbReference type="EC" id="2.5.1.17"/>
    </reaction>
</comment>
<dbReference type="InterPro" id="IPR029499">
    <property type="entry name" value="PduO-typ"/>
</dbReference>
<dbReference type="PANTHER" id="PTHR12213:SF0">
    <property type="entry name" value="CORRINOID ADENOSYLTRANSFERASE MMAB"/>
    <property type="match status" value="1"/>
</dbReference>
<dbReference type="PANTHER" id="PTHR12213">
    <property type="entry name" value="CORRINOID ADENOSYLTRANSFERASE"/>
    <property type="match status" value="1"/>
</dbReference>
<dbReference type="InterPro" id="IPR036451">
    <property type="entry name" value="CblAdoTrfase-like_sf"/>
</dbReference>
<comment type="subunit">
    <text evidence="2">Homotrimer.</text>
</comment>
<dbReference type="GO" id="GO:0008817">
    <property type="term" value="F:corrinoid adenosyltransferase activity"/>
    <property type="evidence" value="ECO:0007669"/>
    <property type="project" value="UniProtKB-UniRule"/>
</dbReference>
<keyword evidence="6" id="KW-0169">Cobalamin biosynthesis</keyword>
<sequence length="186" mass="19842">MVKLDVITTRGGDGGETSLGDGRRVRKDALRVEAFGTIDEANAAIGLVRLHCAADLEADGMLARIQNELFDVGADLCVPGEAGARLRVADTQSLRLEEEIGAMNAPLAPLRSFVLPGGNAAAAYAHLARTVVRRAERLVVALAAEEEVNGAVIRYLNRLSDHLFVLSRRFNAAADGDVLWQPGATR</sequence>
<dbReference type="Pfam" id="PF01923">
    <property type="entry name" value="Cob_adeno_trans"/>
    <property type="match status" value="1"/>
</dbReference>
<evidence type="ECO:0000256" key="6">
    <source>
        <dbReference type="RuleBase" id="RU366026"/>
    </source>
</evidence>
<dbReference type="GO" id="GO:0005524">
    <property type="term" value="F:ATP binding"/>
    <property type="evidence" value="ECO:0007669"/>
    <property type="project" value="UniProtKB-UniRule"/>
</dbReference>
<evidence type="ECO:0000256" key="4">
    <source>
        <dbReference type="ARBA" id="ARBA00022741"/>
    </source>
</evidence>
<comment type="similarity">
    <text evidence="1 6">Belongs to the Cob(I)alamin adenosyltransferase family.</text>
</comment>